<dbReference type="AlphaFoldDB" id="A0A6H5HN75"/>
<dbReference type="Proteomes" id="UP000479000">
    <property type="component" value="Unassembled WGS sequence"/>
</dbReference>
<accession>A0A6H5HN75</accession>
<reference evidence="1 2" key="1">
    <citation type="submission" date="2020-02" db="EMBL/GenBank/DDBJ databases">
        <authorList>
            <person name="Ferguson B K."/>
        </authorList>
    </citation>
    <scope>NUCLEOTIDE SEQUENCE [LARGE SCALE GENOMIC DNA]</scope>
</reference>
<gene>
    <name evidence="1" type="ORF">NTEN_LOCUS23484</name>
</gene>
<dbReference type="EMBL" id="CADCXU010034602">
    <property type="protein sequence ID" value="CAB0019828.1"/>
    <property type="molecule type" value="Genomic_DNA"/>
</dbReference>
<evidence type="ECO:0000313" key="1">
    <source>
        <dbReference type="EMBL" id="CAB0019828.1"/>
    </source>
</evidence>
<sequence length="135" mass="15110">MNMKPLYRPISTDCPTQDVYFIAIRVPSVSDSKGANRTNIYANKGNQITPIIVKGIKITQNESLCNPPWKAGNVPWSFVVNCNPPWSIMKRLDEAGSGFSALSYRVPQLLRARTQSHNPVGSEQTSVFENFIRLL</sequence>
<evidence type="ECO:0000313" key="2">
    <source>
        <dbReference type="Proteomes" id="UP000479000"/>
    </source>
</evidence>
<protein>
    <submittedName>
        <fullName evidence="1">Uncharacterized protein</fullName>
    </submittedName>
</protein>
<name>A0A6H5HN75_9HEMI</name>
<proteinExistence type="predicted"/>
<organism evidence="1 2">
    <name type="scientific">Nesidiocoris tenuis</name>
    <dbReference type="NCBI Taxonomy" id="355587"/>
    <lineage>
        <taxon>Eukaryota</taxon>
        <taxon>Metazoa</taxon>
        <taxon>Ecdysozoa</taxon>
        <taxon>Arthropoda</taxon>
        <taxon>Hexapoda</taxon>
        <taxon>Insecta</taxon>
        <taxon>Pterygota</taxon>
        <taxon>Neoptera</taxon>
        <taxon>Paraneoptera</taxon>
        <taxon>Hemiptera</taxon>
        <taxon>Heteroptera</taxon>
        <taxon>Panheteroptera</taxon>
        <taxon>Cimicomorpha</taxon>
        <taxon>Miridae</taxon>
        <taxon>Dicyphina</taxon>
        <taxon>Nesidiocoris</taxon>
    </lineage>
</organism>
<keyword evidence="2" id="KW-1185">Reference proteome</keyword>